<dbReference type="Proteomes" id="UP000548326">
    <property type="component" value="Unassembled WGS sequence"/>
</dbReference>
<keyword evidence="1" id="KW-0472">Membrane</keyword>
<feature type="transmembrane region" description="Helical" evidence="1">
    <location>
        <begin position="97"/>
        <end position="116"/>
    </location>
</feature>
<evidence type="ECO:0008006" key="4">
    <source>
        <dbReference type="Google" id="ProtNLM"/>
    </source>
</evidence>
<feature type="transmembrane region" description="Helical" evidence="1">
    <location>
        <begin position="69"/>
        <end position="91"/>
    </location>
</feature>
<dbReference type="EMBL" id="JACHCA010000016">
    <property type="protein sequence ID" value="MBB6130640.1"/>
    <property type="molecule type" value="Genomic_DNA"/>
</dbReference>
<keyword evidence="1" id="KW-0812">Transmembrane</keyword>
<accession>A0A841JI74</accession>
<evidence type="ECO:0000313" key="2">
    <source>
        <dbReference type="EMBL" id="MBB6130640.1"/>
    </source>
</evidence>
<evidence type="ECO:0000256" key="1">
    <source>
        <dbReference type="SAM" id="Phobius"/>
    </source>
</evidence>
<protein>
    <recommendedName>
        <fullName evidence="4">DUF1440 domain-containing protein</fullName>
    </recommendedName>
</protein>
<reference evidence="2 3" key="1">
    <citation type="submission" date="2020-08" db="EMBL/GenBank/DDBJ databases">
        <title>Genomic Encyclopedia of Type Strains, Phase IV (KMG-V): Genome sequencing to study the core and pangenomes of soil and plant-associated prokaryotes.</title>
        <authorList>
            <person name="Whitman W."/>
        </authorList>
    </citation>
    <scope>NUCLEOTIDE SEQUENCE [LARGE SCALE GENOMIC DNA]</scope>
    <source>
        <strain evidence="2 3">MP601</strain>
    </source>
</reference>
<sequence>MEKIDGKRQPGKYTVIAWTGLLTSTLDAVAAILSAHKMPAATVFKFIASGVFGKAAFAGGFEMVGAGIFFHYLIAYSITAVFFVLYPMFILFLKNKYVVAVGFALIAWVITHLVIVPLSRIGWSHMEIGGIVIGMGILIITIGLPIVLIADRYYYNGNFRANLS</sequence>
<name>A0A841JI74_9SPHI</name>
<evidence type="ECO:0000313" key="3">
    <source>
        <dbReference type="Proteomes" id="UP000548326"/>
    </source>
</evidence>
<organism evidence="2 3">
    <name type="scientific">Mucilaginibacter lappiensis</name>
    <dbReference type="NCBI Taxonomy" id="354630"/>
    <lineage>
        <taxon>Bacteria</taxon>
        <taxon>Pseudomonadati</taxon>
        <taxon>Bacteroidota</taxon>
        <taxon>Sphingobacteriia</taxon>
        <taxon>Sphingobacteriales</taxon>
        <taxon>Sphingobacteriaceae</taxon>
        <taxon>Mucilaginibacter</taxon>
    </lineage>
</organism>
<keyword evidence="1" id="KW-1133">Transmembrane helix</keyword>
<dbReference type="RefSeq" id="WP_183589365.1">
    <property type="nucleotide sequence ID" value="NZ_JACHCA010000016.1"/>
</dbReference>
<dbReference type="AlphaFoldDB" id="A0A841JI74"/>
<gene>
    <name evidence="2" type="ORF">HDF22_004783</name>
</gene>
<feature type="transmembrane region" description="Helical" evidence="1">
    <location>
        <begin position="128"/>
        <end position="150"/>
    </location>
</feature>
<comment type="caution">
    <text evidence="2">The sequence shown here is derived from an EMBL/GenBank/DDBJ whole genome shotgun (WGS) entry which is preliminary data.</text>
</comment>
<feature type="transmembrane region" description="Helical" evidence="1">
    <location>
        <begin position="12"/>
        <end position="33"/>
    </location>
</feature>
<proteinExistence type="predicted"/>